<comment type="caution">
    <text evidence="3">The sequence shown here is derived from an EMBL/GenBank/DDBJ whole genome shotgun (WGS) entry which is preliminary data.</text>
</comment>
<protein>
    <submittedName>
        <fullName evidence="3">Sugar-binding protein</fullName>
    </submittedName>
</protein>
<evidence type="ECO:0000256" key="1">
    <source>
        <dbReference type="SAM" id="SignalP"/>
    </source>
</evidence>
<evidence type="ECO:0000313" key="3">
    <source>
        <dbReference type="EMBL" id="PWN59466.1"/>
    </source>
</evidence>
<evidence type="ECO:0000259" key="2">
    <source>
        <dbReference type="Pfam" id="PF20041"/>
    </source>
</evidence>
<dbReference type="EMBL" id="PPEG02000008">
    <property type="protein sequence ID" value="PWN59466.1"/>
    <property type="molecule type" value="Genomic_DNA"/>
</dbReference>
<reference evidence="3 4" key="1">
    <citation type="submission" date="2018-04" db="EMBL/GenBank/DDBJ databases">
        <title>Chryseobacterium oncorhynchi 701B-08T from rainbow trout, and Chryseobacterium viscerum 687B-08T from diseased fish.</title>
        <authorList>
            <person name="Jeong J.-J."/>
            <person name="Lee Y.J."/>
            <person name="Pathiraja D."/>
            <person name="Park B."/>
            <person name="Choi I.-G."/>
            <person name="Kim K.D."/>
        </authorList>
    </citation>
    <scope>NUCLEOTIDE SEQUENCE [LARGE SCALE GENOMIC DNA]</scope>
    <source>
        <strain evidence="3 4">687B-08</strain>
    </source>
</reference>
<proteinExistence type="predicted"/>
<dbReference type="PANTHER" id="PTHR32305:SF15">
    <property type="entry name" value="PROTEIN RHSA-RELATED"/>
    <property type="match status" value="1"/>
</dbReference>
<organism evidence="3 4">
    <name type="scientific">Chryseobacterium viscerum</name>
    <dbReference type="NCBI Taxonomy" id="1037377"/>
    <lineage>
        <taxon>Bacteria</taxon>
        <taxon>Pseudomonadati</taxon>
        <taxon>Bacteroidota</taxon>
        <taxon>Flavobacteriia</taxon>
        <taxon>Flavobacteriales</taxon>
        <taxon>Weeksellaceae</taxon>
        <taxon>Chryseobacterium group</taxon>
        <taxon>Chryseobacterium</taxon>
    </lineage>
</organism>
<dbReference type="AlphaFoldDB" id="A0A316WGY7"/>
<feature type="signal peptide" evidence="1">
    <location>
        <begin position="1"/>
        <end position="22"/>
    </location>
</feature>
<gene>
    <name evidence="3" type="ORF">C1634_019350</name>
</gene>
<feature type="chain" id="PRO_5016386168" evidence="1">
    <location>
        <begin position="23"/>
        <end position="1169"/>
    </location>
</feature>
<dbReference type="InterPro" id="IPR050708">
    <property type="entry name" value="T6SS_VgrG/RHS"/>
</dbReference>
<dbReference type="PANTHER" id="PTHR32305">
    <property type="match status" value="1"/>
</dbReference>
<keyword evidence="1" id="KW-0732">Signal</keyword>
<evidence type="ECO:0000313" key="4">
    <source>
        <dbReference type="Proteomes" id="UP000236413"/>
    </source>
</evidence>
<dbReference type="InterPro" id="IPR045619">
    <property type="entry name" value="DUF6443"/>
</dbReference>
<name>A0A316WGY7_9FLAO</name>
<sequence length="1169" mass="133563">MQTMKKIIIPISTLLVSGLSLAQVTPAENYIHTRTYLEPVTTTSSTAKQSEIVQYFDGLGRVKQTINVKSTPLGNDLVSTTPFDVFGRQADTWLPVPMASLNGGIQSGVEGAAQTYHNDNRAFTHKNFESSPLDRVLSQIQPGAIWQAHPVQFNYEANADSDVKKYIASTTWVNGITSTEISVSGAYPAGQLYKNIITDEDENQTVEFKNSKGQVVMVKKIINATESANTYYVYNEYDQLVFVIPPKASVVADVNSVLNDLCYQYKYDNKNRLVEKKIPGKGKEYMVYDKADRLILFQDIKLKEKENKWVITKYDRFGRVIYTGFLTGGERAARQNEIDNLVITESRSTTGFTRNGMTVYYTENYFVNEIPTILSVNYYDTYPQYDFNPVFPGNILGQLTLTENLDADGFSTERLPVMNLVKNIEDDNWTKNYSYYDRKGRPIGSYSINHLGGRTKIESKLDFSGVIEQKVTIHKRLDTDIDKVITENFTYDSQNRLIVHTHQVGSNPVEFLAQNKYNELAQLESKKIGGIAAASPLQVADFTYNIRGWMTKINNPTNLNGKLFGYEIKYNNPESSNIVTGRFNGNIAEVDWKNSFENVLKRYNYEYDKLNRLKNSFYREPVTGISGNFDEYLTYDLNGNISNLKRTAVPVSQATPTVVDNLDYIYTGNRLDKVIENALNDTGYEGGNNTINYDLNGNMTDMEDKKIHSISYNYLNLSDSYSITQTDIFSGTVSFGLDYLYRADGAKVRKSNISGGGKGKPIKKNITDYLDGFQYSYFETSTCIWCKTAVAYEPEAFIAAKGFDPIDIKPKWILDFVPTAEGFYSFVQNRYIYQYRDHLGNVRVSYTKNEAGGLDIVDVNNYYAFGSNHIGGIKSFIGSYNSYKYNGKELQETGFYDYGARMYMADLGRWGSVDLLSEKMTRHSPYNYAFNNPLRFIDPDGNAPTDDYRVKRNGQFELIRRTKEKYDRLYNWNDTKVIKLSKEFMQNSRQDLEKDDYFKTYKPSETVITFEKSSLSTKQIKNYFYFLAANTEKEWGFNHLTKNGLFSSSSVTIINSNHLDGSVRLSPIFRYLDSGYDLVGSGHSHQMLIYDHPENKHLLKGRYDVINYPSGFNPDGSIDYKLNEGDRTTQENLLENYGDQIKANPWIYIGNPDNRPHFIYYDTNSFRKK</sequence>
<dbReference type="NCBIfam" id="TIGR03696">
    <property type="entry name" value="Rhs_assc_core"/>
    <property type="match status" value="1"/>
</dbReference>
<accession>A0A316WGY7</accession>
<dbReference type="Gene3D" id="2.180.10.10">
    <property type="entry name" value="RHS repeat-associated core"/>
    <property type="match status" value="1"/>
</dbReference>
<dbReference type="Pfam" id="PF20041">
    <property type="entry name" value="DUF6443"/>
    <property type="match status" value="1"/>
</dbReference>
<dbReference type="Proteomes" id="UP000236413">
    <property type="component" value="Unassembled WGS sequence"/>
</dbReference>
<feature type="domain" description="DUF6443" evidence="2">
    <location>
        <begin position="33"/>
        <end position="154"/>
    </location>
</feature>
<dbReference type="InterPro" id="IPR022385">
    <property type="entry name" value="Rhs_assc_core"/>
</dbReference>